<dbReference type="Gene3D" id="3.40.50.980">
    <property type="match status" value="2"/>
</dbReference>
<keyword evidence="2" id="KW-0436">Ligase</keyword>
<feature type="domain" description="AMP-binding enzyme C-terminal" evidence="4">
    <location>
        <begin position="449"/>
        <end position="525"/>
    </location>
</feature>
<evidence type="ECO:0000256" key="2">
    <source>
        <dbReference type="ARBA" id="ARBA00022598"/>
    </source>
</evidence>
<dbReference type="Pfam" id="PF00501">
    <property type="entry name" value="AMP-binding"/>
    <property type="match status" value="1"/>
</dbReference>
<dbReference type="FunFam" id="3.30.300.30:FF:000008">
    <property type="entry name" value="2,3-dihydroxybenzoate-AMP ligase"/>
    <property type="match status" value="1"/>
</dbReference>
<dbReference type="GO" id="GO:0031956">
    <property type="term" value="F:medium-chain fatty acid-CoA ligase activity"/>
    <property type="evidence" value="ECO:0007669"/>
    <property type="project" value="TreeGrafter"/>
</dbReference>
<protein>
    <submittedName>
        <fullName evidence="5">AMP-binding domain protein</fullName>
    </submittedName>
</protein>
<dbReference type="PROSITE" id="PS00455">
    <property type="entry name" value="AMP_BINDING"/>
    <property type="match status" value="1"/>
</dbReference>
<reference evidence="5" key="1">
    <citation type="submission" date="2015-10" db="EMBL/GenBank/DDBJ databases">
        <title>Biosynthesis of SCL-MCL polyhydroxyalkanoates by metagenomic clones in Pseudomonas putida.</title>
        <authorList>
            <person name="Cheng J."/>
            <person name="Charles T.C."/>
        </authorList>
    </citation>
    <scope>NUCLEOTIDE SEQUENCE</scope>
</reference>
<dbReference type="CDD" id="cd05917">
    <property type="entry name" value="FACL_like_2"/>
    <property type="match status" value="1"/>
</dbReference>
<name>A0A0U3TTX8_9BACT</name>
<sequence length="550" mass="60706">MRAHKKGRTDIPLLEQTVGDNFEATVAKFPDREALVIPHQGIRWTYQQLNAEVDRVARGLLARGYAKGDRLGVWAPNLAEWVLAQFATAKLGVIQVNINPAYRTSELAYALQKVGCRGVIAARQFKTSNYVKMLEEVRGECPDLKETIFIDDPGQPADWARLLADGERVSQADVAARMKTLSPLDAINIQYTSGTTGSPKGATLSHRNIINNAYFDGQCLGLSENDRFCVPVPFYHCAGMVCGNLMAAVYGAAIVVPAPSFDPGETLKAIQNERCTAAMCVPTMFIAMMGHPDFEKTDKSSLRTGTIGGSPCPVEVMKRLVTDFHMPEVQIIYGMTETSPISMQTGADDPIEKRVGSVGRAHPHVEVRIANPDTGETCDYGETGEFQTRGYSVMLGYWNDEKKTQDSITPDGWMRTGDLATMDEQGYANIVGRIKDMIIRGGENVYPVEIEGFLYTHPDIRDVQVIGVPDEKFGEEVMACVIMKEGRPPLTFDAMKAFCKDKLAHYKVPRYLEVVDGYPMTVTGKVRKVEMREQAVKKLGLEKAASIRTA</sequence>
<dbReference type="InterPro" id="IPR025110">
    <property type="entry name" value="AMP-bd_C"/>
</dbReference>
<evidence type="ECO:0000259" key="3">
    <source>
        <dbReference type="Pfam" id="PF00501"/>
    </source>
</evidence>
<dbReference type="EMBL" id="KT944271">
    <property type="protein sequence ID" value="ALV86637.1"/>
    <property type="molecule type" value="Genomic_DNA"/>
</dbReference>
<evidence type="ECO:0000259" key="4">
    <source>
        <dbReference type="Pfam" id="PF13193"/>
    </source>
</evidence>
<dbReference type="SUPFAM" id="SSF56801">
    <property type="entry name" value="Acetyl-CoA synthetase-like"/>
    <property type="match status" value="1"/>
</dbReference>
<evidence type="ECO:0000256" key="1">
    <source>
        <dbReference type="ARBA" id="ARBA00006432"/>
    </source>
</evidence>
<dbReference type="Gene3D" id="3.30.300.30">
    <property type="match status" value="1"/>
</dbReference>
<dbReference type="Gene3D" id="2.30.38.10">
    <property type="entry name" value="Luciferase, Domain 3"/>
    <property type="match status" value="1"/>
</dbReference>
<accession>A0A0U3TTX8</accession>
<dbReference type="AlphaFoldDB" id="A0A0U3TTX8"/>
<organism evidence="5">
    <name type="scientific">uncultured bacterium 50</name>
    <dbReference type="NCBI Taxonomy" id="1748278"/>
    <lineage>
        <taxon>Bacteria</taxon>
        <taxon>environmental samples</taxon>
    </lineage>
</organism>
<comment type="similarity">
    <text evidence="1">Belongs to the ATP-dependent AMP-binding enzyme family.</text>
</comment>
<dbReference type="GO" id="GO:0006631">
    <property type="term" value="P:fatty acid metabolic process"/>
    <property type="evidence" value="ECO:0007669"/>
    <property type="project" value="TreeGrafter"/>
</dbReference>
<dbReference type="PANTHER" id="PTHR43201:SF5">
    <property type="entry name" value="MEDIUM-CHAIN ACYL-COA LIGASE ACSF2, MITOCHONDRIAL"/>
    <property type="match status" value="1"/>
</dbReference>
<evidence type="ECO:0000313" key="5">
    <source>
        <dbReference type="EMBL" id="ALV86637.1"/>
    </source>
</evidence>
<dbReference type="InterPro" id="IPR020845">
    <property type="entry name" value="AMP-binding_CS"/>
</dbReference>
<dbReference type="InterPro" id="IPR045851">
    <property type="entry name" value="AMP-bd_C_sf"/>
</dbReference>
<dbReference type="Pfam" id="PF13193">
    <property type="entry name" value="AMP-binding_C"/>
    <property type="match status" value="1"/>
</dbReference>
<proteinExistence type="inferred from homology"/>
<dbReference type="PANTHER" id="PTHR43201">
    <property type="entry name" value="ACYL-COA SYNTHETASE"/>
    <property type="match status" value="1"/>
</dbReference>
<feature type="domain" description="AMP-dependent synthetase/ligase" evidence="3">
    <location>
        <begin position="22"/>
        <end position="398"/>
    </location>
</feature>
<dbReference type="FunFam" id="3.40.50.12780:FF:000003">
    <property type="entry name" value="Long-chain-fatty-acid--CoA ligase FadD"/>
    <property type="match status" value="1"/>
</dbReference>
<dbReference type="InterPro" id="IPR000873">
    <property type="entry name" value="AMP-dep_synth/lig_dom"/>
</dbReference>